<name>A0ABT6R497_9BACL</name>
<reference evidence="1 2" key="1">
    <citation type="submission" date="2023-04" db="EMBL/GenBank/DDBJ databases">
        <title>Antarctic isolates genomes.</title>
        <authorList>
            <person name="Dimov S.G."/>
        </authorList>
    </citation>
    <scope>NUCLEOTIDE SEQUENCE [LARGE SCALE GENOMIC DNA]</scope>
    <source>
        <strain evidence="1 2">AL19</strain>
    </source>
</reference>
<evidence type="ECO:0000313" key="2">
    <source>
        <dbReference type="Proteomes" id="UP001243286"/>
    </source>
</evidence>
<dbReference type="EMBL" id="JASBQV010000021">
    <property type="protein sequence ID" value="MDI3235777.1"/>
    <property type="molecule type" value="Genomic_DNA"/>
</dbReference>
<accession>A0ABT6R497</accession>
<organism evidence="1 2">
    <name type="scientific">Exiguobacterium antarcticum</name>
    <dbReference type="NCBI Taxonomy" id="132920"/>
    <lineage>
        <taxon>Bacteria</taxon>
        <taxon>Bacillati</taxon>
        <taxon>Bacillota</taxon>
        <taxon>Bacilli</taxon>
        <taxon>Bacillales</taxon>
        <taxon>Bacillales Family XII. Incertae Sedis</taxon>
        <taxon>Exiguobacterium</taxon>
    </lineage>
</organism>
<keyword evidence="2" id="KW-1185">Reference proteome</keyword>
<proteinExistence type="predicted"/>
<gene>
    <name evidence="1" type="ORF">QK289_12230</name>
</gene>
<evidence type="ECO:0008006" key="3">
    <source>
        <dbReference type="Google" id="ProtNLM"/>
    </source>
</evidence>
<sequence length="279" mass="31962">MKQQLETVLRDIPVPDSVHARMEQGLRRTKRKHRLPQLILAASLLIGLLQYDRIESWIQPPIDQSTASMIPGLVYQKAIYLQSDTTIAEETEFQLRGQKLGVSQNTWIEGAEAVNVKQSFESNLENYTIYVVKGYDPAIRLLAVGQEDGAEIVRVLDRSTFRPDYFQQLHLQQTILRANYQTFSTWESTSSEPISAGSRLRQLFAELSKAVPLRESDLAADVVEYQNDTDLRILNVTMADGVTNQFRLIREGYVYYEPLDLYFAVNGPVFDDVWEQLNQ</sequence>
<protein>
    <recommendedName>
        <fullName evidence="3">DUF4340 domain-containing protein</fullName>
    </recommendedName>
</protein>
<evidence type="ECO:0000313" key="1">
    <source>
        <dbReference type="EMBL" id="MDI3235777.1"/>
    </source>
</evidence>
<comment type="caution">
    <text evidence="1">The sequence shown here is derived from an EMBL/GenBank/DDBJ whole genome shotgun (WGS) entry which is preliminary data.</text>
</comment>
<dbReference type="Proteomes" id="UP001243286">
    <property type="component" value="Unassembled WGS sequence"/>
</dbReference>
<dbReference type="RefSeq" id="WP_282356767.1">
    <property type="nucleotide sequence ID" value="NZ_JASBQV010000021.1"/>
</dbReference>